<reference evidence="2 3" key="1">
    <citation type="submission" date="2019-09" db="EMBL/GenBank/DDBJ databases">
        <authorList>
            <person name="Valk L.C."/>
        </authorList>
    </citation>
    <scope>NUCLEOTIDE SEQUENCE [LARGE SCALE GENOMIC DNA]</scope>
    <source>
        <strain evidence="2">GalUA</strain>
    </source>
</reference>
<dbReference type="OrthoDB" id="2606558at2"/>
<dbReference type="EMBL" id="WAGX01000005">
    <property type="protein sequence ID" value="KAB1438693.1"/>
    <property type="molecule type" value="Genomic_DNA"/>
</dbReference>
<dbReference type="InterPro" id="IPR045535">
    <property type="entry name" value="ThsA_Macro"/>
</dbReference>
<dbReference type="AlphaFoldDB" id="A0A7V7UC23"/>
<feature type="domain" description="Thoeris protein ThsA Macro" evidence="1">
    <location>
        <begin position="4"/>
        <end position="95"/>
    </location>
</feature>
<accession>A0A7V7UC23</accession>
<evidence type="ECO:0000313" key="2">
    <source>
        <dbReference type="EMBL" id="KAB1438693.1"/>
    </source>
</evidence>
<protein>
    <recommendedName>
        <fullName evidence="1">Thoeris protein ThsA Macro domain-containing protein</fullName>
    </recommendedName>
</protein>
<organism evidence="2 3">
    <name type="scientific">Candidatus Galacturonatibacter soehngenii</name>
    <dbReference type="NCBI Taxonomy" id="2307010"/>
    <lineage>
        <taxon>Bacteria</taxon>
        <taxon>Bacillati</taxon>
        <taxon>Bacillota</taxon>
        <taxon>Clostridia</taxon>
        <taxon>Lachnospirales</taxon>
        <taxon>Lachnospiraceae</taxon>
        <taxon>Candidatus Galacturonatibacter</taxon>
    </lineage>
</organism>
<evidence type="ECO:0000313" key="3">
    <source>
        <dbReference type="Proteomes" id="UP000461768"/>
    </source>
</evidence>
<sequence length="111" mass="13338">MDGDYIFTAFTKFDDDNRAYLYMNDYVNFLLSFWNEIDIIYSGRSVVIPLFGSGITRFKEYDTITEQELLELLIWSFKISKIKFKYPSKATIVMHKNLFDKINFTKLKEWE</sequence>
<gene>
    <name evidence="2" type="ORF">F7O84_14305</name>
</gene>
<dbReference type="Proteomes" id="UP000461768">
    <property type="component" value="Unassembled WGS sequence"/>
</dbReference>
<comment type="caution">
    <text evidence="2">The sequence shown here is derived from an EMBL/GenBank/DDBJ whole genome shotgun (WGS) entry which is preliminary data.</text>
</comment>
<evidence type="ECO:0000259" key="1">
    <source>
        <dbReference type="Pfam" id="PF20016"/>
    </source>
</evidence>
<reference evidence="2 3" key="2">
    <citation type="submission" date="2020-02" db="EMBL/GenBank/DDBJ databases">
        <title>Candidatus Galacturonibacter soehngenii shows hetero-acetogenic catabolism of galacturonic acid but lacks a canonical carbon monoxide dehydrogenase/acetyl-CoA synthase complex.</title>
        <authorList>
            <person name="Diender M."/>
            <person name="Stouten G.R."/>
            <person name="Petersen J.F."/>
            <person name="Nielsen P.H."/>
            <person name="Dueholm M.S."/>
            <person name="Pronk J.T."/>
            <person name="Van Loosdrecht M.C.M."/>
        </authorList>
    </citation>
    <scope>NUCLEOTIDE SEQUENCE [LARGE SCALE GENOMIC DNA]</scope>
    <source>
        <strain evidence="2">GalUA</strain>
    </source>
</reference>
<proteinExistence type="predicted"/>
<name>A0A7V7UC23_9FIRM</name>
<keyword evidence="3" id="KW-1185">Reference proteome</keyword>
<dbReference type="Pfam" id="PF20016">
    <property type="entry name" value="ThsA_Macro"/>
    <property type="match status" value="1"/>
</dbReference>